<evidence type="ECO:0000256" key="6">
    <source>
        <dbReference type="ARBA" id="ARBA00034808"/>
    </source>
</evidence>
<sequence>GAEDIRKIPKTIIYVDSKPQLIAARYTLIRHLRKKYGILKTLGRKVIRRYDADIRSADKDMIYAEFAKPDTECRIVIATVSLGMGMDLPDVERVVQFGLPPAPSLSDIWQRFRRAMRKKDGQGTAYLFAPYWAFDRLGSVEAQPRQKKPPPKKPPQKKPPHAAIVPSRLREMSLAERDEDEVGSQASNASQASQASEFSGLPAVDPSLTLADPTLDHNLFGCTSKVKWSKSDLSQRQKLPPVIMGFLNAACFRKYVLDYLQEPDDPDLEYKRPVTEDRCCNGCNHCLGRILPLAPRDRGPEKPSAGSLAGTALTYLAAWCKKQAQGLVPSRRFDIVPEMWLDATLQYQVARLFSVNRGKRQLPFYDIQGLVQKVPDLKKWEHLERRGADLAAFCVTS</sequence>
<dbReference type="InterPro" id="IPR027417">
    <property type="entry name" value="P-loop_NTPase"/>
</dbReference>
<dbReference type="SMART" id="SM00490">
    <property type="entry name" value="HELICc"/>
    <property type="match status" value="1"/>
</dbReference>
<dbReference type="CDD" id="cd18785">
    <property type="entry name" value="SF2_C"/>
    <property type="match status" value="1"/>
</dbReference>
<comment type="similarity">
    <text evidence="1">Belongs to the helicase family. RecQ subfamily.</text>
</comment>
<feature type="non-terminal residue" evidence="9">
    <location>
        <position position="397"/>
    </location>
</feature>
<protein>
    <recommendedName>
        <fullName evidence="6">DNA 3'-5' helicase</fullName>
        <ecNumber evidence="6">5.6.2.4</ecNumber>
    </recommendedName>
</protein>
<proteinExistence type="inferred from homology"/>
<evidence type="ECO:0000256" key="2">
    <source>
        <dbReference type="ARBA" id="ARBA00023125"/>
    </source>
</evidence>
<keyword evidence="2" id="KW-0238">DNA-binding</keyword>
<dbReference type="Gene3D" id="3.40.50.300">
    <property type="entry name" value="P-loop containing nucleotide triphosphate hydrolases"/>
    <property type="match status" value="1"/>
</dbReference>
<keyword evidence="10" id="KW-1185">Reference proteome</keyword>
<reference evidence="9" key="2">
    <citation type="submission" date="2023-05" db="EMBL/GenBank/DDBJ databases">
        <authorList>
            <consortium name="Lawrence Berkeley National Laboratory"/>
            <person name="Steindorff A."/>
            <person name="Hensen N."/>
            <person name="Bonometti L."/>
            <person name="Westerberg I."/>
            <person name="Brannstrom I.O."/>
            <person name="Guillou S."/>
            <person name="Cros-Aarteil S."/>
            <person name="Calhoun S."/>
            <person name="Haridas S."/>
            <person name="Kuo A."/>
            <person name="Mondo S."/>
            <person name="Pangilinan J."/>
            <person name="Riley R."/>
            <person name="Labutti K."/>
            <person name="Andreopoulos B."/>
            <person name="Lipzen A."/>
            <person name="Chen C."/>
            <person name="Yanf M."/>
            <person name="Daum C."/>
            <person name="Ng V."/>
            <person name="Clum A."/>
            <person name="Ohm R."/>
            <person name="Martin F."/>
            <person name="Silar P."/>
            <person name="Natvig D."/>
            <person name="Lalanne C."/>
            <person name="Gautier V."/>
            <person name="Ament-Velasquez S.L."/>
            <person name="Kruys A."/>
            <person name="Hutchinson M.I."/>
            <person name="Powell A.J."/>
            <person name="Barry K."/>
            <person name="Miller A.N."/>
            <person name="Grigoriev I.V."/>
            <person name="Debuchy R."/>
            <person name="Gladieux P."/>
            <person name="Thoren M.H."/>
            <person name="Johannesson H."/>
        </authorList>
    </citation>
    <scope>NUCLEOTIDE SEQUENCE</scope>
    <source>
        <strain evidence="9">CBS 532.94</strain>
    </source>
</reference>
<feature type="non-terminal residue" evidence="9">
    <location>
        <position position="1"/>
    </location>
</feature>
<feature type="compositionally biased region" description="Low complexity" evidence="7">
    <location>
        <begin position="184"/>
        <end position="196"/>
    </location>
</feature>
<dbReference type="GO" id="GO:0000724">
    <property type="term" value="P:double-strand break repair via homologous recombination"/>
    <property type="evidence" value="ECO:0007669"/>
    <property type="project" value="TreeGrafter"/>
</dbReference>
<dbReference type="Proteomes" id="UP001303760">
    <property type="component" value="Unassembled WGS sequence"/>
</dbReference>
<name>A0AAN7BZY3_9PEZI</name>
<organism evidence="9 10">
    <name type="scientific">Achaetomium macrosporum</name>
    <dbReference type="NCBI Taxonomy" id="79813"/>
    <lineage>
        <taxon>Eukaryota</taxon>
        <taxon>Fungi</taxon>
        <taxon>Dikarya</taxon>
        <taxon>Ascomycota</taxon>
        <taxon>Pezizomycotina</taxon>
        <taxon>Sordariomycetes</taxon>
        <taxon>Sordariomycetidae</taxon>
        <taxon>Sordariales</taxon>
        <taxon>Chaetomiaceae</taxon>
        <taxon>Achaetomium</taxon>
    </lineage>
</organism>
<keyword evidence="3" id="KW-0413">Isomerase</keyword>
<dbReference type="EC" id="5.6.2.4" evidence="6"/>
<evidence type="ECO:0000313" key="10">
    <source>
        <dbReference type="Proteomes" id="UP001303760"/>
    </source>
</evidence>
<dbReference type="AlphaFoldDB" id="A0AAN7BZY3"/>
<evidence type="ECO:0000256" key="7">
    <source>
        <dbReference type="SAM" id="MobiDB-lite"/>
    </source>
</evidence>
<dbReference type="PANTHER" id="PTHR13710:SF153">
    <property type="entry name" value="RECQ-LIKE DNA HELICASE BLM"/>
    <property type="match status" value="1"/>
</dbReference>
<feature type="compositionally biased region" description="Basic residues" evidence="7">
    <location>
        <begin position="145"/>
        <end position="160"/>
    </location>
</feature>
<dbReference type="Pfam" id="PF00271">
    <property type="entry name" value="Helicase_C"/>
    <property type="match status" value="1"/>
</dbReference>
<dbReference type="GO" id="GO:0005737">
    <property type="term" value="C:cytoplasm"/>
    <property type="evidence" value="ECO:0007669"/>
    <property type="project" value="TreeGrafter"/>
</dbReference>
<dbReference type="GO" id="GO:0009378">
    <property type="term" value="F:four-way junction helicase activity"/>
    <property type="evidence" value="ECO:0007669"/>
    <property type="project" value="TreeGrafter"/>
</dbReference>
<evidence type="ECO:0000256" key="1">
    <source>
        <dbReference type="ARBA" id="ARBA00005446"/>
    </source>
</evidence>
<dbReference type="InterPro" id="IPR001650">
    <property type="entry name" value="Helicase_C-like"/>
</dbReference>
<evidence type="ECO:0000256" key="3">
    <source>
        <dbReference type="ARBA" id="ARBA00023235"/>
    </source>
</evidence>
<feature type="domain" description="Helicase C-terminal" evidence="8">
    <location>
        <begin position="1"/>
        <end position="173"/>
    </location>
</feature>
<evidence type="ECO:0000256" key="5">
    <source>
        <dbReference type="ARBA" id="ARBA00034617"/>
    </source>
</evidence>
<comment type="caution">
    <text evidence="9">The sequence shown here is derived from an EMBL/GenBank/DDBJ whole genome shotgun (WGS) entry which is preliminary data.</text>
</comment>
<dbReference type="SUPFAM" id="SSF52540">
    <property type="entry name" value="P-loop containing nucleoside triphosphate hydrolases"/>
    <property type="match status" value="1"/>
</dbReference>
<dbReference type="GO" id="GO:0043138">
    <property type="term" value="F:3'-5' DNA helicase activity"/>
    <property type="evidence" value="ECO:0007669"/>
    <property type="project" value="UniProtKB-EC"/>
</dbReference>
<feature type="region of interest" description="Disordered" evidence="7">
    <location>
        <begin position="141"/>
        <end position="198"/>
    </location>
</feature>
<accession>A0AAN7BZY3</accession>
<dbReference type="PROSITE" id="PS51194">
    <property type="entry name" value="HELICASE_CTER"/>
    <property type="match status" value="1"/>
</dbReference>
<evidence type="ECO:0000313" key="9">
    <source>
        <dbReference type="EMBL" id="KAK4232675.1"/>
    </source>
</evidence>
<keyword evidence="4" id="KW-0539">Nucleus</keyword>
<dbReference type="PANTHER" id="PTHR13710">
    <property type="entry name" value="DNA HELICASE RECQ FAMILY MEMBER"/>
    <property type="match status" value="1"/>
</dbReference>
<comment type="catalytic activity">
    <reaction evidence="5">
        <text>Couples ATP hydrolysis with the unwinding of duplex DNA by translocating in the 3'-5' direction.</text>
        <dbReference type="EC" id="5.6.2.4"/>
    </reaction>
</comment>
<dbReference type="EMBL" id="MU861074">
    <property type="protein sequence ID" value="KAK4232675.1"/>
    <property type="molecule type" value="Genomic_DNA"/>
</dbReference>
<gene>
    <name evidence="9" type="ORF">C8A03DRAFT_39742</name>
</gene>
<reference evidence="9" key="1">
    <citation type="journal article" date="2023" name="Mol. Phylogenet. Evol.">
        <title>Genome-scale phylogeny and comparative genomics of the fungal order Sordariales.</title>
        <authorList>
            <person name="Hensen N."/>
            <person name="Bonometti L."/>
            <person name="Westerberg I."/>
            <person name="Brannstrom I.O."/>
            <person name="Guillou S."/>
            <person name="Cros-Aarteil S."/>
            <person name="Calhoun S."/>
            <person name="Haridas S."/>
            <person name="Kuo A."/>
            <person name="Mondo S."/>
            <person name="Pangilinan J."/>
            <person name="Riley R."/>
            <person name="LaButti K."/>
            <person name="Andreopoulos B."/>
            <person name="Lipzen A."/>
            <person name="Chen C."/>
            <person name="Yan M."/>
            <person name="Daum C."/>
            <person name="Ng V."/>
            <person name="Clum A."/>
            <person name="Steindorff A."/>
            <person name="Ohm R.A."/>
            <person name="Martin F."/>
            <person name="Silar P."/>
            <person name="Natvig D.O."/>
            <person name="Lalanne C."/>
            <person name="Gautier V."/>
            <person name="Ament-Velasquez S.L."/>
            <person name="Kruys A."/>
            <person name="Hutchinson M.I."/>
            <person name="Powell A.J."/>
            <person name="Barry K."/>
            <person name="Miller A.N."/>
            <person name="Grigoriev I.V."/>
            <person name="Debuchy R."/>
            <person name="Gladieux P."/>
            <person name="Hiltunen Thoren M."/>
            <person name="Johannesson H."/>
        </authorList>
    </citation>
    <scope>NUCLEOTIDE SEQUENCE</scope>
    <source>
        <strain evidence="9">CBS 532.94</strain>
    </source>
</reference>
<evidence type="ECO:0000259" key="8">
    <source>
        <dbReference type="PROSITE" id="PS51194"/>
    </source>
</evidence>
<dbReference type="GO" id="GO:0003677">
    <property type="term" value="F:DNA binding"/>
    <property type="evidence" value="ECO:0007669"/>
    <property type="project" value="UniProtKB-KW"/>
</dbReference>
<evidence type="ECO:0000256" key="4">
    <source>
        <dbReference type="ARBA" id="ARBA00023242"/>
    </source>
</evidence>
<dbReference type="GO" id="GO:0005634">
    <property type="term" value="C:nucleus"/>
    <property type="evidence" value="ECO:0007669"/>
    <property type="project" value="TreeGrafter"/>
</dbReference>
<dbReference type="GO" id="GO:0005694">
    <property type="term" value="C:chromosome"/>
    <property type="evidence" value="ECO:0007669"/>
    <property type="project" value="TreeGrafter"/>
</dbReference>